<feature type="domain" description="DUF5726" evidence="2">
    <location>
        <begin position="1"/>
        <end position="28"/>
    </location>
</feature>
<dbReference type="AlphaFoldDB" id="A0A158RAK3"/>
<keyword evidence="4" id="KW-1185">Reference proteome</keyword>
<feature type="compositionally biased region" description="Polar residues" evidence="1">
    <location>
        <begin position="41"/>
        <end position="56"/>
    </location>
</feature>
<name>A0A158RAK3_TAEAS</name>
<evidence type="ECO:0000256" key="1">
    <source>
        <dbReference type="SAM" id="MobiDB-lite"/>
    </source>
</evidence>
<gene>
    <name evidence="3" type="ORF">TASK_LOCUS9555</name>
</gene>
<evidence type="ECO:0000259" key="2">
    <source>
        <dbReference type="Pfam" id="PF18996"/>
    </source>
</evidence>
<feature type="compositionally biased region" description="Polar residues" evidence="1">
    <location>
        <begin position="72"/>
        <end position="97"/>
    </location>
</feature>
<evidence type="ECO:0000313" key="4">
    <source>
        <dbReference type="Proteomes" id="UP000282613"/>
    </source>
</evidence>
<proteinExistence type="predicted"/>
<dbReference type="Proteomes" id="UP000282613">
    <property type="component" value="Unassembled WGS sequence"/>
</dbReference>
<feature type="region of interest" description="Disordered" evidence="1">
    <location>
        <begin position="40"/>
        <end position="156"/>
    </location>
</feature>
<dbReference type="Pfam" id="PF18996">
    <property type="entry name" value="DUF5726"/>
    <property type="match status" value="1"/>
</dbReference>
<dbReference type="EMBL" id="UYRS01019244">
    <property type="protein sequence ID" value="VDK44031.1"/>
    <property type="molecule type" value="Genomic_DNA"/>
</dbReference>
<protein>
    <submittedName>
        <fullName evidence="5">DUF5726 domain-containing protein</fullName>
    </submittedName>
</protein>
<sequence>MQTTRFYIHLYPQRQRVLLLLHALLSFLNWPLINVNVRWPESSSTETKSQSDQLGSRPTLRGSPTPDYRCETQCNEDQRSQSVSQGRDQDTSETSPDIGTPDGPRPVKSAMSSLDPLTLDPKSSRGCDQEASGAPPDTDDPDFQQAAKPTTSSLDSVAVDPKNRRVLLFLILPIPKWFPSIFTITRQAGRLCLPSFP</sequence>
<dbReference type="InterPro" id="IPR043784">
    <property type="entry name" value="DUF5726"/>
</dbReference>
<accession>A0A158RAK3</accession>
<reference evidence="3 4" key="2">
    <citation type="submission" date="2018-11" db="EMBL/GenBank/DDBJ databases">
        <authorList>
            <consortium name="Pathogen Informatics"/>
        </authorList>
    </citation>
    <scope>NUCLEOTIDE SEQUENCE [LARGE SCALE GENOMIC DNA]</scope>
</reference>
<reference evidence="5" key="1">
    <citation type="submission" date="2016-04" db="UniProtKB">
        <authorList>
            <consortium name="WormBaseParasite"/>
        </authorList>
    </citation>
    <scope>IDENTIFICATION</scope>
</reference>
<organism evidence="5">
    <name type="scientific">Taenia asiatica</name>
    <name type="common">Asian tapeworm</name>
    <dbReference type="NCBI Taxonomy" id="60517"/>
    <lineage>
        <taxon>Eukaryota</taxon>
        <taxon>Metazoa</taxon>
        <taxon>Spiralia</taxon>
        <taxon>Lophotrochozoa</taxon>
        <taxon>Platyhelminthes</taxon>
        <taxon>Cestoda</taxon>
        <taxon>Eucestoda</taxon>
        <taxon>Cyclophyllidea</taxon>
        <taxon>Taeniidae</taxon>
        <taxon>Taenia</taxon>
    </lineage>
</organism>
<evidence type="ECO:0000313" key="3">
    <source>
        <dbReference type="EMBL" id="VDK44031.1"/>
    </source>
</evidence>
<evidence type="ECO:0000313" key="5">
    <source>
        <dbReference type="WBParaSite" id="TASK_0000955401-mRNA-1"/>
    </source>
</evidence>
<dbReference type="WBParaSite" id="TASK_0000955401-mRNA-1">
    <property type="protein sequence ID" value="TASK_0000955401-mRNA-1"/>
    <property type="gene ID" value="TASK_0000955401"/>
</dbReference>